<dbReference type="AlphaFoldDB" id="A0A0J7Y803"/>
<dbReference type="EMBL" id="JACU01000002">
    <property type="protein sequence ID" value="KMS59956.1"/>
    <property type="molecule type" value="Genomic_DNA"/>
</dbReference>
<accession>A0A0J7Y803</accession>
<proteinExistence type="predicted"/>
<protein>
    <submittedName>
        <fullName evidence="1">Uncharacterized protein</fullName>
    </submittedName>
</protein>
<sequence>MTPPNTPRKDEVREIAAKLTKAQREAVSSCFQDAARHAPYHMLPNTVANRKAFRDLLSAGFVTTEDGGFDLIIKRGHYLAMVCLTPLALSVKAYLKEHPRNAD</sequence>
<gene>
    <name evidence="1" type="ORF">V474_07545</name>
</gene>
<comment type="caution">
    <text evidence="1">The sequence shown here is derived from an EMBL/GenBank/DDBJ whole genome shotgun (WGS) entry which is preliminary data.</text>
</comment>
<keyword evidence="2" id="KW-1185">Reference proteome</keyword>
<evidence type="ECO:0000313" key="2">
    <source>
        <dbReference type="Proteomes" id="UP000052268"/>
    </source>
</evidence>
<dbReference type="PATRIC" id="fig|1114963.3.peg.404"/>
<evidence type="ECO:0000313" key="1">
    <source>
        <dbReference type="EMBL" id="KMS59956.1"/>
    </source>
</evidence>
<organism evidence="1 2">
    <name type="scientific">Novosphingobium barchaimii LL02</name>
    <dbReference type="NCBI Taxonomy" id="1114963"/>
    <lineage>
        <taxon>Bacteria</taxon>
        <taxon>Pseudomonadati</taxon>
        <taxon>Pseudomonadota</taxon>
        <taxon>Alphaproteobacteria</taxon>
        <taxon>Sphingomonadales</taxon>
        <taxon>Sphingomonadaceae</taxon>
        <taxon>Novosphingobium</taxon>
    </lineage>
</organism>
<dbReference type="RefSeq" id="WP_059149880.1">
    <property type="nucleotide sequence ID" value="NZ_KQ130452.1"/>
</dbReference>
<reference evidence="1 2" key="1">
    <citation type="journal article" date="2015" name="G3 (Bethesda)">
        <title>Insights into Ongoing Evolution of the Hexachlorocyclohexane Catabolic Pathway from Comparative Genomics of Ten Sphingomonadaceae Strains.</title>
        <authorList>
            <person name="Pearce S.L."/>
            <person name="Oakeshott J.G."/>
            <person name="Pandey G."/>
        </authorList>
    </citation>
    <scope>NUCLEOTIDE SEQUENCE [LARGE SCALE GENOMIC DNA]</scope>
    <source>
        <strain evidence="1 2">LL02</strain>
    </source>
</reference>
<name>A0A0J7Y803_9SPHN</name>
<dbReference type="Proteomes" id="UP000052268">
    <property type="component" value="Unassembled WGS sequence"/>
</dbReference>